<dbReference type="PANTHER" id="PTHR34653">
    <property type="match status" value="1"/>
</dbReference>
<organism evidence="4">
    <name type="scientific">freshwater metagenome</name>
    <dbReference type="NCBI Taxonomy" id="449393"/>
    <lineage>
        <taxon>unclassified sequences</taxon>
        <taxon>metagenomes</taxon>
        <taxon>ecological metagenomes</taxon>
    </lineage>
</organism>
<dbReference type="HAMAP" id="MF_00724">
    <property type="entry name" value="FliE"/>
    <property type="match status" value="1"/>
</dbReference>
<keyword evidence="2" id="KW-0975">Bacterial flagellum</keyword>
<evidence type="ECO:0000256" key="1">
    <source>
        <dbReference type="ARBA" id="ARBA00004117"/>
    </source>
</evidence>
<dbReference type="InterPro" id="IPR001624">
    <property type="entry name" value="FliE"/>
</dbReference>
<protein>
    <submittedName>
        <fullName evidence="4">Unannotated protein</fullName>
    </submittedName>
</protein>
<dbReference type="PRINTS" id="PR01006">
    <property type="entry name" value="FLGHOOKFLIE"/>
</dbReference>
<dbReference type="GO" id="GO:0009425">
    <property type="term" value="C:bacterial-type flagellum basal body"/>
    <property type="evidence" value="ECO:0007669"/>
    <property type="project" value="UniProtKB-SubCell"/>
</dbReference>
<dbReference type="AlphaFoldDB" id="A0A6J7GHZ7"/>
<accession>A0A6J7GHZ7</accession>
<dbReference type="GO" id="GO:0071973">
    <property type="term" value="P:bacterial-type flagellum-dependent cell motility"/>
    <property type="evidence" value="ECO:0007669"/>
    <property type="project" value="InterPro"/>
</dbReference>
<feature type="compositionally biased region" description="Polar residues" evidence="3">
    <location>
        <begin position="7"/>
        <end position="23"/>
    </location>
</feature>
<evidence type="ECO:0000313" key="4">
    <source>
        <dbReference type="EMBL" id="CAB4906674.1"/>
    </source>
</evidence>
<reference evidence="4" key="1">
    <citation type="submission" date="2020-05" db="EMBL/GenBank/DDBJ databases">
        <authorList>
            <person name="Chiriac C."/>
            <person name="Salcher M."/>
            <person name="Ghai R."/>
            <person name="Kavagutti S V."/>
        </authorList>
    </citation>
    <scope>NUCLEOTIDE SEQUENCE</scope>
</reference>
<sequence>MDGLTIRNGQSLINTGKTSSEMQTDALKQPLQTNDPGAKSFADTLKDAVGTVNQLQKDSDKKMQQLATGQTTNIPEVMMAAEKADIAMRLMVQARNKIIDAYNEVMKMQV</sequence>
<dbReference type="GO" id="GO:0005198">
    <property type="term" value="F:structural molecule activity"/>
    <property type="evidence" value="ECO:0007669"/>
    <property type="project" value="InterPro"/>
</dbReference>
<dbReference type="EMBL" id="CAFBMQ010000065">
    <property type="protein sequence ID" value="CAB4906674.1"/>
    <property type="molecule type" value="Genomic_DNA"/>
</dbReference>
<evidence type="ECO:0000256" key="3">
    <source>
        <dbReference type="SAM" id="MobiDB-lite"/>
    </source>
</evidence>
<proteinExistence type="inferred from homology"/>
<evidence type="ECO:0000256" key="2">
    <source>
        <dbReference type="ARBA" id="ARBA00023143"/>
    </source>
</evidence>
<dbReference type="NCBIfam" id="TIGR00205">
    <property type="entry name" value="fliE"/>
    <property type="match status" value="1"/>
</dbReference>
<feature type="region of interest" description="Disordered" evidence="3">
    <location>
        <begin position="1"/>
        <end position="23"/>
    </location>
</feature>
<name>A0A6J7GHZ7_9ZZZZ</name>
<gene>
    <name evidence="4" type="ORF">UFOPK3609_00585</name>
</gene>
<dbReference type="PANTHER" id="PTHR34653:SF1">
    <property type="entry name" value="FLAGELLAR HOOK-BASAL BODY COMPLEX PROTEIN FLIE"/>
    <property type="match status" value="1"/>
</dbReference>
<comment type="subcellular location">
    <subcellularLocation>
        <location evidence="1">Bacterial flagellum basal body</location>
    </subcellularLocation>
</comment>
<dbReference type="Pfam" id="PF02049">
    <property type="entry name" value="FliE"/>
    <property type="match status" value="1"/>
</dbReference>
<dbReference type="GO" id="GO:0003774">
    <property type="term" value="F:cytoskeletal motor activity"/>
    <property type="evidence" value="ECO:0007669"/>
    <property type="project" value="InterPro"/>
</dbReference>